<keyword evidence="5" id="KW-0159">Chromosome partition</keyword>
<feature type="domain" description="Inner centromere protein ARK-binding" evidence="9">
    <location>
        <begin position="984"/>
        <end position="1040"/>
    </location>
</feature>
<feature type="compositionally biased region" description="Basic and acidic residues" evidence="8">
    <location>
        <begin position="111"/>
        <end position="122"/>
    </location>
</feature>
<feature type="compositionally biased region" description="Basic and acidic residues" evidence="8">
    <location>
        <begin position="696"/>
        <end position="707"/>
    </location>
</feature>
<comment type="subcellular location">
    <subcellularLocation>
        <location evidence="2">Cytoplasm</location>
        <location evidence="2">Cytoskeleton</location>
        <location evidence="2">Spindle</location>
    </subcellularLocation>
    <subcellularLocation>
        <location evidence="1">Nucleus</location>
    </subcellularLocation>
</comment>
<feature type="compositionally biased region" description="Acidic residues" evidence="8">
    <location>
        <begin position="652"/>
        <end position="663"/>
    </location>
</feature>
<evidence type="ECO:0000256" key="6">
    <source>
        <dbReference type="ARBA" id="ARBA00023212"/>
    </source>
</evidence>
<evidence type="ECO:0000313" key="10">
    <source>
        <dbReference type="EMBL" id="TFL06217.1"/>
    </source>
</evidence>
<feature type="compositionally biased region" description="Acidic residues" evidence="8">
    <location>
        <begin position="414"/>
        <end position="423"/>
    </location>
</feature>
<reference evidence="10 11" key="1">
    <citation type="journal article" date="2019" name="Nat. Ecol. Evol.">
        <title>Megaphylogeny resolves global patterns of mushroom evolution.</title>
        <authorList>
            <person name="Varga T."/>
            <person name="Krizsan K."/>
            <person name="Foldi C."/>
            <person name="Dima B."/>
            <person name="Sanchez-Garcia M."/>
            <person name="Sanchez-Ramirez S."/>
            <person name="Szollosi G.J."/>
            <person name="Szarkandi J.G."/>
            <person name="Papp V."/>
            <person name="Albert L."/>
            <person name="Andreopoulos W."/>
            <person name="Angelini C."/>
            <person name="Antonin V."/>
            <person name="Barry K.W."/>
            <person name="Bougher N.L."/>
            <person name="Buchanan P."/>
            <person name="Buyck B."/>
            <person name="Bense V."/>
            <person name="Catcheside P."/>
            <person name="Chovatia M."/>
            <person name="Cooper J."/>
            <person name="Damon W."/>
            <person name="Desjardin D."/>
            <person name="Finy P."/>
            <person name="Geml J."/>
            <person name="Haridas S."/>
            <person name="Hughes K."/>
            <person name="Justo A."/>
            <person name="Karasinski D."/>
            <person name="Kautmanova I."/>
            <person name="Kiss B."/>
            <person name="Kocsube S."/>
            <person name="Kotiranta H."/>
            <person name="LaButti K.M."/>
            <person name="Lechner B.E."/>
            <person name="Liimatainen K."/>
            <person name="Lipzen A."/>
            <person name="Lukacs Z."/>
            <person name="Mihaltcheva S."/>
            <person name="Morgado L.N."/>
            <person name="Niskanen T."/>
            <person name="Noordeloos M.E."/>
            <person name="Ohm R.A."/>
            <person name="Ortiz-Santana B."/>
            <person name="Ovrebo C."/>
            <person name="Racz N."/>
            <person name="Riley R."/>
            <person name="Savchenko A."/>
            <person name="Shiryaev A."/>
            <person name="Soop K."/>
            <person name="Spirin V."/>
            <person name="Szebenyi C."/>
            <person name="Tomsovsky M."/>
            <person name="Tulloss R.E."/>
            <person name="Uehling J."/>
            <person name="Grigoriev I.V."/>
            <person name="Vagvolgyi C."/>
            <person name="Papp T."/>
            <person name="Martin F.M."/>
            <person name="Miettinen O."/>
            <person name="Hibbett D.S."/>
            <person name="Nagy L.G."/>
        </authorList>
    </citation>
    <scope>NUCLEOTIDE SEQUENCE [LARGE SCALE GENOMIC DNA]</scope>
    <source>
        <strain evidence="10 11">CBS 309.79</strain>
    </source>
</reference>
<organism evidence="10 11">
    <name type="scientific">Pterulicium gracile</name>
    <dbReference type="NCBI Taxonomy" id="1884261"/>
    <lineage>
        <taxon>Eukaryota</taxon>
        <taxon>Fungi</taxon>
        <taxon>Dikarya</taxon>
        <taxon>Basidiomycota</taxon>
        <taxon>Agaricomycotina</taxon>
        <taxon>Agaricomycetes</taxon>
        <taxon>Agaricomycetidae</taxon>
        <taxon>Agaricales</taxon>
        <taxon>Pleurotineae</taxon>
        <taxon>Pterulaceae</taxon>
        <taxon>Pterulicium</taxon>
    </lineage>
</organism>
<feature type="region of interest" description="Disordered" evidence="8">
    <location>
        <begin position="60"/>
        <end position="285"/>
    </location>
</feature>
<dbReference type="Proteomes" id="UP000305067">
    <property type="component" value="Unassembled WGS sequence"/>
</dbReference>
<gene>
    <name evidence="10" type="ORF">BDV98DRAFT_142452</name>
</gene>
<feature type="region of interest" description="Disordered" evidence="8">
    <location>
        <begin position="322"/>
        <end position="343"/>
    </location>
</feature>
<evidence type="ECO:0000313" key="11">
    <source>
        <dbReference type="Proteomes" id="UP000305067"/>
    </source>
</evidence>
<feature type="compositionally biased region" description="Low complexity" evidence="8">
    <location>
        <begin position="363"/>
        <end position="374"/>
    </location>
</feature>
<feature type="compositionally biased region" description="Polar residues" evidence="8">
    <location>
        <begin position="620"/>
        <end position="637"/>
    </location>
</feature>
<keyword evidence="11" id="KW-1185">Reference proteome</keyword>
<feature type="compositionally biased region" description="Low complexity" evidence="8">
    <location>
        <begin position="955"/>
        <end position="972"/>
    </location>
</feature>
<proteinExistence type="inferred from homology"/>
<dbReference type="OrthoDB" id="6123at2759"/>
<evidence type="ECO:0000256" key="5">
    <source>
        <dbReference type="ARBA" id="ARBA00022829"/>
    </source>
</evidence>
<dbReference type="GO" id="GO:0007059">
    <property type="term" value="P:chromosome segregation"/>
    <property type="evidence" value="ECO:0007669"/>
    <property type="project" value="UniProtKB-KW"/>
</dbReference>
<dbReference type="Pfam" id="PF03941">
    <property type="entry name" value="INCENP_ARK-bind"/>
    <property type="match status" value="1"/>
</dbReference>
<name>A0A5C3QXZ4_9AGAR</name>
<feature type="compositionally biased region" description="Basic and acidic residues" evidence="8">
    <location>
        <begin position="238"/>
        <end position="257"/>
    </location>
</feature>
<feature type="region of interest" description="Disordered" evidence="8">
    <location>
        <begin position="696"/>
        <end position="729"/>
    </location>
</feature>
<evidence type="ECO:0000256" key="3">
    <source>
        <dbReference type="ARBA" id="ARBA00010042"/>
    </source>
</evidence>
<evidence type="ECO:0000256" key="2">
    <source>
        <dbReference type="ARBA" id="ARBA00004186"/>
    </source>
</evidence>
<feature type="region of interest" description="Disordered" evidence="8">
    <location>
        <begin position="479"/>
        <end position="663"/>
    </location>
</feature>
<keyword evidence="4" id="KW-0963">Cytoplasm</keyword>
<comment type="similarity">
    <text evidence="3">Belongs to the INCENP family.</text>
</comment>
<evidence type="ECO:0000256" key="7">
    <source>
        <dbReference type="ARBA" id="ARBA00023242"/>
    </source>
</evidence>
<feature type="compositionally biased region" description="Polar residues" evidence="8">
    <location>
        <begin position="595"/>
        <end position="607"/>
    </location>
</feature>
<feature type="region of interest" description="Disordered" evidence="8">
    <location>
        <begin position="759"/>
        <end position="1008"/>
    </location>
</feature>
<dbReference type="AlphaFoldDB" id="A0A5C3QXZ4"/>
<keyword evidence="7" id="KW-0539">Nucleus</keyword>
<dbReference type="PANTHER" id="PTHR13142">
    <property type="entry name" value="INNER CENTROMERE PROTEIN"/>
    <property type="match status" value="1"/>
</dbReference>
<feature type="compositionally biased region" description="Basic residues" evidence="8">
    <location>
        <begin position="400"/>
        <end position="409"/>
    </location>
</feature>
<feature type="region of interest" description="Disordered" evidence="8">
    <location>
        <begin position="361"/>
        <end position="423"/>
    </location>
</feature>
<dbReference type="GO" id="GO:0005634">
    <property type="term" value="C:nucleus"/>
    <property type="evidence" value="ECO:0007669"/>
    <property type="project" value="UniProtKB-SubCell"/>
</dbReference>
<evidence type="ECO:0000256" key="8">
    <source>
        <dbReference type="SAM" id="MobiDB-lite"/>
    </source>
</evidence>
<sequence>MVQDGILVWANTIRRNMINDPGRKYFQEQIQSHGFQFLENYLNEIEQGGGQDPVIELLKTPARNRTSPKKPRAPKTPGSRLKEVQMMDVFSDDSLDKENKEKAPSSKSSKKRVEEPKREPESPPRAPSVSRTPLSPRKYDDEDNEAEPYTMVKSLDQKRSPEPTVESVIPPPVLSADKEREPQDLFVIEEDDETANLSRNSIVVDEPAEAEQEPQESRPASPEPQKITAQVTESMVVDVKETIHVREEQPVAKEAARESGGPSSAPKSLPPSVSPIVPESHAEENLGPMDEIIEIPLNDEPEPGHATKNVAKLTYHPLRKSVRAGRDNGIQPVTPGAGLGAGGKRTSWLVKLREQKALEVTKAPVEALPAAPAVRSPGLPSTSKRKSDDLSTAIPPSPARKQKEKKRKVSTPEVADEEMDIGDAGLEMDEQEPLELLKKQVQHLKNSSKSFGGGAAIALAEAKAAAKARVAEKEMTISEPIPRYSEENDITTGVEMDVDPPQRERAPSTKSPVETHSSVVPPHTSKENLPSSAAIFSRPPSAALSQPVFTKPVFVRKDTKPQQEFARSPPTSHPTPAVNVGLSPRLFHPKPKPVSAQSTAESLQPDSLFNDIDDDHAPPTWSQATTQETDYTTSYETQLQQQQQGNSSKYMDDDDSMALEDEEAVKSGVHAAWNFTTNYKDDTFSDQPTESIKAKIRESREKERKAGDIATGSMRHVETGDTNVFLDDDKDEGVEDAFYEDEEALPSDYELERPTVALVKSKPRTPSPPAPTSFFGHANKLVQSVWGSSKKTKPEQQEDNDKKAKRAKEMESRRQQVIQRKADEEKARTLEDERKAKEEADRRKRDKEELTMNRSTVKPILKKDDDTKKRKVEEKKPELKKTTSKLGLNMASTSKLPATTLKPTLKATHSVPTIPTQLSTTKLTKTSTLPSALKGKGKAVPSKVPSSDDDTRSRVVTQTQQKSVKVTTTVATPLPPTEEIELPDINSEYSDSDDEDRKRTFDPPNWAQSPELVHALQQQSTINPDDIFGAIQPLKMEEIFKSRTSKFRARTSSANWTGADMLTEVEKREYTKRMGYQ</sequence>
<protein>
    <recommendedName>
        <fullName evidence="9">Inner centromere protein ARK-binding domain-containing protein</fullName>
    </recommendedName>
</protein>
<keyword evidence="6" id="KW-0206">Cytoskeleton</keyword>
<feature type="compositionally biased region" description="Basic and acidic residues" evidence="8">
    <location>
        <begin position="94"/>
        <end position="104"/>
    </location>
</feature>
<evidence type="ECO:0000256" key="1">
    <source>
        <dbReference type="ARBA" id="ARBA00004123"/>
    </source>
</evidence>
<dbReference type="Gene3D" id="6.10.250.2990">
    <property type="match status" value="1"/>
</dbReference>
<dbReference type="EMBL" id="ML178815">
    <property type="protein sequence ID" value="TFL06217.1"/>
    <property type="molecule type" value="Genomic_DNA"/>
</dbReference>
<dbReference type="GO" id="GO:0005819">
    <property type="term" value="C:spindle"/>
    <property type="evidence" value="ECO:0007669"/>
    <property type="project" value="UniProtKB-SubCell"/>
</dbReference>
<dbReference type="PANTHER" id="PTHR13142:SF1">
    <property type="entry name" value="INNER CENTROMERE PROTEIN"/>
    <property type="match status" value="1"/>
</dbReference>
<feature type="compositionally biased region" description="Polar residues" evidence="8">
    <location>
        <begin position="884"/>
        <end position="897"/>
    </location>
</feature>
<dbReference type="STRING" id="1884261.A0A5C3QXZ4"/>
<feature type="compositionally biased region" description="Basic and acidic residues" evidence="8">
    <location>
        <begin position="792"/>
        <end position="851"/>
    </location>
</feature>
<feature type="compositionally biased region" description="Basic and acidic residues" evidence="8">
    <location>
        <begin position="861"/>
        <end position="881"/>
    </location>
</feature>
<feature type="compositionally biased region" description="Low complexity" evidence="8">
    <location>
        <begin position="916"/>
        <end position="934"/>
    </location>
</feature>
<dbReference type="InterPro" id="IPR005635">
    <property type="entry name" value="Inner_centromere_prot_ARK-bd"/>
</dbReference>
<evidence type="ECO:0000259" key="9">
    <source>
        <dbReference type="Pfam" id="PF03941"/>
    </source>
</evidence>
<accession>A0A5C3QXZ4</accession>
<evidence type="ECO:0000256" key="4">
    <source>
        <dbReference type="ARBA" id="ARBA00022490"/>
    </source>
</evidence>
<feature type="compositionally biased region" description="Polar residues" evidence="8">
    <location>
        <begin position="508"/>
        <end position="518"/>
    </location>
</feature>